<reference evidence="2" key="1">
    <citation type="submission" date="2016-10" db="EMBL/GenBank/DDBJ databases">
        <authorList>
            <person name="Varghese N."/>
            <person name="Submissions S."/>
        </authorList>
    </citation>
    <scope>NUCLEOTIDE SEQUENCE [LARGE SCALE GENOMIC DNA]</scope>
    <source>
        <strain evidence="2">ANC 5109</strain>
    </source>
</reference>
<evidence type="ECO:0000313" key="2">
    <source>
        <dbReference type="Proteomes" id="UP000199035"/>
    </source>
</evidence>
<evidence type="ECO:0000313" key="1">
    <source>
        <dbReference type="EMBL" id="SDY06234.1"/>
    </source>
</evidence>
<name>A0A1H3GUS0_9GAMM</name>
<dbReference type="EMBL" id="FNPK01000003">
    <property type="protein sequence ID" value="SDY06234.1"/>
    <property type="molecule type" value="Genomic_DNA"/>
</dbReference>
<protein>
    <submittedName>
        <fullName evidence="1">Uncharacterized protein</fullName>
    </submittedName>
</protein>
<sequence length="85" mass="9567">MSIRKIKSVLKKKNIPYELIDIDHATCCSETTWGIIFKEEIKQKIIELSNGEITKNYFQFGFGGNAEHLAKLLDALPSLKKAKGA</sequence>
<accession>A0A1H3GUS0</accession>
<dbReference type="AlphaFoldDB" id="A0A1H3GUS0"/>
<keyword evidence="2" id="KW-1185">Reference proteome</keyword>
<dbReference type="RefSeq" id="WP_092687667.1">
    <property type="nucleotide sequence ID" value="NZ_FNPK01000003.1"/>
</dbReference>
<gene>
    <name evidence="1" type="ORF">SAMN05421643_10335</name>
</gene>
<dbReference type="Proteomes" id="UP000199035">
    <property type="component" value="Unassembled WGS sequence"/>
</dbReference>
<organism evidence="1 2">
    <name type="scientific">Acinetobacter kyonggiensis</name>
    <dbReference type="NCBI Taxonomy" id="595670"/>
    <lineage>
        <taxon>Bacteria</taxon>
        <taxon>Pseudomonadati</taxon>
        <taxon>Pseudomonadota</taxon>
        <taxon>Gammaproteobacteria</taxon>
        <taxon>Moraxellales</taxon>
        <taxon>Moraxellaceae</taxon>
        <taxon>Acinetobacter</taxon>
    </lineage>
</organism>
<proteinExistence type="predicted"/>
<dbReference type="STRING" id="595670.SAMN05421643_10335"/>